<dbReference type="InterPro" id="IPR012337">
    <property type="entry name" value="RNaseH-like_sf"/>
</dbReference>
<protein>
    <recommendedName>
        <fullName evidence="1">RNA-directed DNA polymerase</fullName>
        <ecNumber evidence="1">2.7.7.49</ecNumber>
    </recommendedName>
</protein>
<dbReference type="SUPFAM" id="SSF53098">
    <property type="entry name" value="Ribonuclease H-like"/>
    <property type="match status" value="1"/>
</dbReference>
<dbReference type="InterPro" id="IPR041588">
    <property type="entry name" value="Integrase_H2C2"/>
</dbReference>
<dbReference type="PANTHER" id="PTHR37984:SF7">
    <property type="entry name" value="INTEGRASE CATALYTIC DOMAIN-CONTAINING PROTEIN"/>
    <property type="match status" value="1"/>
</dbReference>
<dbReference type="Gene3D" id="3.30.420.10">
    <property type="entry name" value="Ribonuclease H-like superfamily/Ribonuclease H"/>
    <property type="match status" value="1"/>
</dbReference>
<comment type="caution">
    <text evidence="3">The sequence shown here is derived from an EMBL/GenBank/DDBJ whole genome shotgun (WGS) entry which is preliminary data.</text>
</comment>
<proteinExistence type="predicted"/>
<dbReference type="InterPro" id="IPR050951">
    <property type="entry name" value="Retrovirus_Pol_polyprotein"/>
</dbReference>
<dbReference type="Pfam" id="PF17921">
    <property type="entry name" value="Integrase_H2C2"/>
    <property type="match status" value="1"/>
</dbReference>
<gene>
    <name evidence="3" type="ORF">QE152_g29371</name>
</gene>
<evidence type="ECO:0000259" key="2">
    <source>
        <dbReference type="PROSITE" id="PS50994"/>
    </source>
</evidence>
<keyword evidence="4" id="KW-1185">Reference proteome</keyword>
<feature type="domain" description="Integrase catalytic" evidence="2">
    <location>
        <begin position="59"/>
        <end position="136"/>
    </location>
</feature>
<accession>A0AAW1JH76</accession>
<dbReference type="InterPro" id="IPR001584">
    <property type="entry name" value="Integrase_cat-core"/>
</dbReference>
<evidence type="ECO:0000313" key="4">
    <source>
        <dbReference type="Proteomes" id="UP001458880"/>
    </source>
</evidence>
<dbReference type="PROSITE" id="PS50994">
    <property type="entry name" value="INTEGRASE"/>
    <property type="match status" value="1"/>
</dbReference>
<dbReference type="EMBL" id="JASPKY010000371">
    <property type="protein sequence ID" value="KAK9703368.1"/>
    <property type="molecule type" value="Genomic_DNA"/>
</dbReference>
<dbReference type="AlphaFoldDB" id="A0AAW1JH76"/>
<dbReference type="GO" id="GO:0003964">
    <property type="term" value="F:RNA-directed DNA polymerase activity"/>
    <property type="evidence" value="ECO:0007669"/>
    <property type="project" value="UniProtKB-EC"/>
</dbReference>
<dbReference type="Gene3D" id="1.10.340.70">
    <property type="match status" value="1"/>
</dbReference>
<dbReference type="InterPro" id="IPR036397">
    <property type="entry name" value="RNaseH_sf"/>
</dbReference>
<dbReference type="GO" id="GO:0015074">
    <property type="term" value="P:DNA integration"/>
    <property type="evidence" value="ECO:0007669"/>
    <property type="project" value="InterPro"/>
</dbReference>
<reference evidence="3 4" key="1">
    <citation type="journal article" date="2024" name="BMC Genomics">
        <title>De novo assembly and annotation of Popillia japonica's genome with initial clues to its potential as an invasive pest.</title>
        <authorList>
            <person name="Cucini C."/>
            <person name="Boschi S."/>
            <person name="Funari R."/>
            <person name="Cardaioli E."/>
            <person name="Iannotti N."/>
            <person name="Marturano G."/>
            <person name="Paoli F."/>
            <person name="Bruttini M."/>
            <person name="Carapelli A."/>
            <person name="Frati F."/>
            <person name="Nardi F."/>
        </authorList>
    </citation>
    <scope>NUCLEOTIDE SEQUENCE [LARGE SCALE GENOMIC DNA]</scope>
    <source>
        <strain evidence="3">DMR45628</strain>
    </source>
</reference>
<dbReference type="PANTHER" id="PTHR37984">
    <property type="entry name" value="PROTEIN CBG26694"/>
    <property type="match status" value="1"/>
</dbReference>
<dbReference type="EC" id="2.7.7.49" evidence="1"/>
<dbReference type="Proteomes" id="UP001458880">
    <property type="component" value="Unassembled WGS sequence"/>
</dbReference>
<evidence type="ECO:0000313" key="3">
    <source>
        <dbReference type="EMBL" id="KAK9703368.1"/>
    </source>
</evidence>
<sequence length="136" mass="15838">MKNRLHYAHLGINKTIEKAKELIFWPNMIKEIKDIIQNCKICLKYQNSTPHEPLINRVIANGPWEILPVDLFTLYSKEYMLIVDSFSKFPEVTYFNNNTTAKRIIESMKEIFARHGCLAVIYSDNGPQFKSQDASL</sequence>
<name>A0AAW1JH76_POPJA</name>
<evidence type="ECO:0000256" key="1">
    <source>
        <dbReference type="ARBA" id="ARBA00012493"/>
    </source>
</evidence>
<organism evidence="3 4">
    <name type="scientific">Popillia japonica</name>
    <name type="common">Japanese beetle</name>
    <dbReference type="NCBI Taxonomy" id="7064"/>
    <lineage>
        <taxon>Eukaryota</taxon>
        <taxon>Metazoa</taxon>
        <taxon>Ecdysozoa</taxon>
        <taxon>Arthropoda</taxon>
        <taxon>Hexapoda</taxon>
        <taxon>Insecta</taxon>
        <taxon>Pterygota</taxon>
        <taxon>Neoptera</taxon>
        <taxon>Endopterygota</taxon>
        <taxon>Coleoptera</taxon>
        <taxon>Polyphaga</taxon>
        <taxon>Scarabaeiformia</taxon>
        <taxon>Scarabaeidae</taxon>
        <taxon>Rutelinae</taxon>
        <taxon>Popillia</taxon>
    </lineage>
</organism>
<dbReference type="GO" id="GO:0003676">
    <property type="term" value="F:nucleic acid binding"/>
    <property type="evidence" value="ECO:0007669"/>
    <property type="project" value="InterPro"/>
</dbReference>